<keyword evidence="2" id="KW-1185">Reference proteome</keyword>
<proteinExistence type="predicted"/>
<accession>A0A9N9R264</accession>
<dbReference type="OrthoDB" id="7351828at2759"/>
<evidence type="ECO:0000313" key="1">
    <source>
        <dbReference type="EMBL" id="CAG9787823.1"/>
    </source>
</evidence>
<organism evidence="1 2">
    <name type="scientific">Diatraea saccharalis</name>
    <name type="common">sugarcane borer</name>
    <dbReference type="NCBI Taxonomy" id="40085"/>
    <lineage>
        <taxon>Eukaryota</taxon>
        <taxon>Metazoa</taxon>
        <taxon>Ecdysozoa</taxon>
        <taxon>Arthropoda</taxon>
        <taxon>Hexapoda</taxon>
        <taxon>Insecta</taxon>
        <taxon>Pterygota</taxon>
        <taxon>Neoptera</taxon>
        <taxon>Endopterygota</taxon>
        <taxon>Lepidoptera</taxon>
        <taxon>Glossata</taxon>
        <taxon>Ditrysia</taxon>
        <taxon>Pyraloidea</taxon>
        <taxon>Crambidae</taxon>
        <taxon>Crambinae</taxon>
        <taxon>Diatraea</taxon>
    </lineage>
</organism>
<sequence>MQRKNNISNFLSIFRLNLSGNSGATFSSDLHVTAELNLNLADKGETYVSHITMDINEVESNVTYSWTERKGVDNEDYILLGPPKIVVRNSRTPTYFLQQSTYLQFLLPH</sequence>
<evidence type="ECO:0000313" key="2">
    <source>
        <dbReference type="Proteomes" id="UP001153714"/>
    </source>
</evidence>
<dbReference type="AlphaFoldDB" id="A0A9N9R264"/>
<reference evidence="1" key="2">
    <citation type="submission" date="2022-10" db="EMBL/GenBank/DDBJ databases">
        <authorList>
            <consortium name="ENA_rothamsted_submissions"/>
            <consortium name="culmorum"/>
            <person name="King R."/>
        </authorList>
    </citation>
    <scope>NUCLEOTIDE SEQUENCE</scope>
</reference>
<reference evidence="1" key="1">
    <citation type="submission" date="2021-12" db="EMBL/GenBank/DDBJ databases">
        <authorList>
            <person name="King R."/>
        </authorList>
    </citation>
    <scope>NUCLEOTIDE SEQUENCE</scope>
</reference>
<dbReference type="EMBL" id="OU893349">
    <property type="protein sequence ID" value="CAG9787823.1"/>
    <property type="molecule type" value="Genomic_DNA"/>
</dbReference>
<protein>
    <submittedName>
        <fullName evidence="1">Uncharacterized protein</fullName>
    </submittedName>
</protein>
<dbReference type="Proteomes" id="UP001153714">
    <property type="component" value="Chromosome 18"/>
</dbReference>
<name>A0A9N9R264_9NEOP</name>
<gene>
    <name evidence="1" type="ORF">DIATSA_LOCUS5676</name>
</gene>